<organism evidence="1 2">
    <name type="scientific">Caerostris darwini</name>
    <dbReference type="NCBI Taxonomy" id="1538125"/>
    <lineage>
        <taxon>Eukaryota</taxon>
        <taxon>Metazoa</taxon>
        <taxon>Ecdysozoa</taxon>
        <taxon>Arthropoda</taxon>
        <taxon>Chelicerata</taxon>
        <taxon>Arachnida</taxon>
        <taxon>Araneae</taxon>
        <taxon>Araneomorphae</taxon>
        <taxon>Entelegynae</taxon>
        <taxon>Araneoidea</taxon>
        <taxon>Araneidae</taxon>
        <taxon>Caerostris</taxon>
    </lineage>
</organism>
<accession>A0AAV4Q7R2</accession>
<protein>
    <submittedName>
        <fullName evidence="1">Uncharacterized protein</fullName>
    </submittedName>
</protein>
<keyword evidence="2" id="KW-1185">Reference proteome</keyword>
<dbReference type="EMBL" id="BPLQ01003810">
    <property type="protein sequence ID" value="GIY03423.1"/>
    <property type="molecule type" value="Genomic_DNA"/>
</dbReference>
<sequence length="78" mass="8792">MANLRKQVDRSPSQAEKEDVGVWCRVTKIQSRQVEAKGPVTRSTTNLCGKKVRLHLSESAHKRRECKCATSPLRCISI</sequence>
<gene>
    <name evidence="1" type="ORF">CDAR_28491</name>
</gene>
<name>A0AAV4Q7R2_9ARAC</name>
<dbReference type="Proteomes" id="UP001054837">
    <property type="component" value="Unassembled WGS sequence"/>
</dbReference>
<evidence type="ECO:0000313" key="2">
    <source>
        <dbReference type="Proteomes" id="UP001054837"/>
    </source>
</evidence>
<proteinExistence type="predicted"/>
<dbReference type="AlphaFoldDB" id="A0AAV4Q7R2"/>
<evidence type="ECO:0000313" key="1">
    <source>
        <dbReference type="EMBL" id="GIY03423.1"/>
    </source>
</evidence>
<reference evidence="1 2" key="1">
    <citation type="submission" date="2021-06" db="EMBL/GenBank/DDBJ databases">
        <title>Caerostris darwini draft genome.</title>
        <authorList>
            <person name="Kono N."/>
            <person name="Arakawa K."/>
        </authorList>
    </citation>
    <scope>NUCLEOTIDE SEQUENCE [LARGE SCALE GENOMIC DNA]</scope>
</reference>
<comment type="caution">
    <text evidence="1">The sequence shown here is derived from an EMBL/GenBank/DDBJ whole genome shotgun (WGS) entry which is preliminary data.</text>
</comment>